<evidence type="ECO:0000313" key="3">
    <source>
        <dbReference type="Proteomes" id="UP000717696"/>
    </source>
</evidence>
<dbReference type="EMBL" id="JAGMUU010000011">
    <property type="protein sequence ID" value="KAH7142722.1"/>
    <property type="molecule type" value="Genomic_DNA"/>
</dbReference>
<dbReference type="Proteomes" id="UP000717696">
    <property type="component" value="Unassembled WGS sequence"/>
</dbReference>
<organism evidence="2 3">
    <name type="scientific">Dactylonectria estremocensis</name>
    <dbReference type="NCBI Taxonomy" id="1079267"/>
    <lineage>
        <taxon>Eukaryota</taxon>
        <taxon>Fungi</taxon>
        <taxon>Dikarya</taxon>
        <taxon>Ascomycota</taxon>
        <taxon>Pezizomycotina</taxon>
        <taxon>Sordariomycetes</taxon>
        <taxon>Hypocreomycetidae</taxon>
        <taxon>Hypocreales</taxon>
        <taxon>Nectriaceae</taxon>
        <taxon>Dactylonectria</taxon>
    </lineage>
</organism>
<protein>
    <submittedName>
        <fullName evidence="2">Uncharacterized protein</fullName>
    </submittedName>
</protein>
<dbReference type="OrthoDB" id="5004373at2759"/>
<name>A0A9P9J071_9HYPO</name>
<comment type="caution">
    <text evidence="2">The sequence shown here is derived from an EMBL/GenBank/DDBJ whole genome shotgun (WGS) entry which is preliminary data.</text>
</comment>
<proteinExistence type="predicted"/>
<reference evidence="2" key="1">
    <citation type="journal article" date="2021" name="Nat. Commun.">
        <title>Genetic determinants of endophytism in the Arabidopsis root mycobiome.</title>
        <authorList>
            <person name="Mesny F."/>
            <person name="Miyauchi S."/>
            <person name="Thiergart T."/>
            <person name="Pickel B."/>
            <person name="Atanasova L."/>
            <person name="Karlsson M."/>
            <person name="Huettel B."/>
            <person name="Barry K.W."/>
            <person name="Haridas S."/>
            <person name="Chen C."/>
            <person name="Bauer D."/>
            <person name="Andreopoulos W."/>
            <person name="Pangilinan J."/>
            <person name="LaButti K."/>
            <person name="Riley R."/>
            <person name="Lipzen A."/>
            <person name="Clum A."/>
            <person name="Drula E."/>
            <person name="Henrissat B."/>
            <person name="Kohler A."/>
            <person name="Grigoriev I.V."/>
            <person name="Martin F.M."/>
            <person name="Hacquard S."/>
        </authorList>
    </citation>
    <scope>NUCLEOTIDE SEQUENCE</scope>
    <source>
        <strain evidence="2">MPI-CAGE-AT-0021</strain>
    </source>
</reference>
<gene>
    <name evidence="2" type="ORF">B0J13DRAFT_623325</name>
</gene>
<sequence>MSHQLSSPAYLASNVSETTLFDTSSHATNSKPGLEQPVPKRSLKESFKMKLSGSVHPTRKPSDPTMSWEARTIAIL</sequence>
<feature type="region of interest" description="Disordered" evidence="1">
    <location>
        <begin position="49"/>
        <end position="68"/>
    </location>
</feature>
<evidence type="ECO:0000313" key="2">
    <source>
        <dbReference type="EMBL" id="KAH7142722.1"/>
    </source>
</evidence>
<feature type="compositionally biased region" description="Polar residues" evidence="1">
    <location>
        <begin position="22"/>
        <end position="31"/>
    </location>
</feature>
<keyword evidence="3" id="KW-1185">Reference proteome</keyword>
<dbReference type="AlphaFoldDB" id="A0A9P9J071"/>
<evidence type="ECO:0000256" key="1">
    <source>
        <dbReference type="SAM" id="MobiDB-lite"/>
    </source>
</evidence>
<feature type="region of interest" description="Disordered" evidence="1">
    <location>
        <begin position="22"/>
        <end position="44"/>
    </location>
</feature>
<accession>A0A9P9J071</accession>